<feature type="region of interest" description="Disordered" evidence="1">
    <location>
        <begin position="238"/>
        <end position="269"/>
    </location>
</feature>
<dbReference type="InterPro" id="IPR005523">
    <property type="entry name" value="DUF317_SPDY"/>
</dbReference>
<organism evidence="3 4">
    <name type="scientific">Streptomyces nanshensis</name>
    <dbReference type="NCBI Taxonomy" id="518642"/>
    <lineage>
        <taxon>Bacteria</taxon>
        <taxon>Bacillati</taxon>
        <taxon>Actinomycetota</taxon>
        <taxon>Actinomycetes</taxon>
        <taxon>Kitasatosporales</taxon>
        <taxon>Streptomycetaceae</taxon>
        <taxon>Streptomyces</taxon>
    </lineage>
</organism>
<dbReference type="OrthoDB" id="4262115at2"/>
<name>A0A1E7M0Q2_9ACTN</name>
<dbReference type="AlphaFoldDB" id="A0A1E7M0Q2"/>
<dbReference type="Pfam" id="PF03771">
    <property type="entry name" value="SPDY"/>
    <property type="match status" value="1"/>
</dbReference>
<dbReference type="Proteomes" id="UP000175971">
    <property type="component" value="Unassembled WGS sequence"/>
</dbReference>
<proteinExistence type="predicted"/>
<reference evidence="3 4" key="1">
    <citation type="journal article" date="2016" name="Front. Microbiol.">
        <title>Comparative Genomics Analysis of Streptomyces Species Reveals Their Adaptation to the Marine Environment and Their Diversity at the Genomic Level.</title>
        <authorList>
            <person name="Tian X."/>
            <person name="Zhang Z."/>
            <person name="Yang T."/>
            <person name="Chen M."/>
            <person name="Li J."/>
            <person name="Chen F."/>
            <person name="Yang J."/>
            <person name="Li W."/>
            <person name="Zhang B."/>
            <person name="Zhang Z."/>
            <person name="Wu J."/>
            <person name="Zhang C."/>
            <person name="Long L."/>
            <person name="Xiao J."/>
        </authorList>
    </citation>
    <scope>NUCLEOTIDE SEQUENCE [LARGE SCALE GENOMIC DNA]</scope>
    <source>
        <strain evidence="3 4">SCSIO M10372</strain>
    </source>
</reference>
<evidence type="ECO:0000259" key="2">
    <source>
        <dbReference type="Pfam" id="PF03771"/>
    </source>
</evidence>
<gene>
    <name evidence="3" type="ORF">AN221_03730</name>
</gene>
<protein>
    <recommendedName>
        <fullName evidence="2">DUF317 domain-containing protein</fullName>
    </recommendedName>
</protein>
<dbReference type="RefSeq" id="WP_070199743.1">
    <property type="nucleotide sequence ID" value="NZ_LJGZ01000005.1"/>
</dbReference>
<evidence type="ECO:0000256" key="1">
    <source>
        <dbReference type="SAM" id="MobiDB-lite"/>
    </source>
</evidence>
<feature type="domain" description="DUF317" evidence="2">
    <location>
        <begin position="153"/>
        <end position="218"/>
    </location>
</feature>
<dbReference type="PATRIC" id="fig|518642.7.peg.6170"/>
<comment type="caution">
    <text evidence="3">The sequence shown here is derived from an EMBL/GenBank/DDBJ whole genome shotgun (WGS) entry which is preliminary data.</text>
</comment>
<dbReference type="EMBL" id="LJGZ01000005">
    <property type="protein sequence ID" value="OEV22045.1"/>
    <property type="molecule type" value="Genomic_DNA"/>
</dbReference>
<evidence type="ECO:0000313" key="4">
    <source>
        <dbReference type="Proteomes" id="UP000175971"/>
    </source>
</evidence>
<keyword evidence="4" id="KW-1185">Reference proteome</keyword>
<accession>A0A1E7M0Q2</accession>
<sequence length="269" mass="29257">MPNDPDQDRPREEILISPRYLAASLPTDHQLLLDIFVEEAAWNAETGESTLTVTSPCRRITIRHDSTAVGRGPHMVISARTNDEAVERWRAEMSGLVPIECVATLLGTLAGELATDPDHVVYGIGAEPGLLELYVDADSWTHFDDFGLSGFISRDGHAAVVNRPVDSSAPPIHGDASVTWHLAASPEDVGHLWDISFTEKTPPLLLHAVADETLDPRPTLRSTCFPLPGVVAPLVTIERLPPPSRRPTAQPTHGGPPRSPEPNRTPKTR</sequence>
<evidence type="ECO:0000313" key="3">
    <source>
        <dbReference type="EMBL" id="OEV22045.1"/>
    </source>
</evidence>